<reference evidence="1" key="1">
    <citation type="submission" date="2018-05" db="EMBL/GenBank/DDBJ databases">
        <authorList>
            <person name="Lanie J.A."/>
            <person name="Ng W.-L."/>
            <person name="Kazmierczak K.M."/>
            <person name="Andrzejewski T.M."/>
            <person name="Davidsen T.M."/>
            <person name="Wayne K.J."/>
            <person name="Tettelin H."/>
            <person name="Glass J.I."/>
            <person name="Rusch D."/>
            <person name="Podicherti R."/>
            <person name="Tsui H.-C.T."/>
            <person name="Winkler M.E."/>
        </authorList>
    </citation>
    <scope>NUCLEOTIDE SEQUENCE</scope>
</reference>
<sequence length="93" mass="10730">MSYYKLREAVAKGSWSVASRHDGRPSDNELIKTVGKKHKVGFFESVHKLIRRSSMEDEETCTVLWNTNLIGFKNNFTGDEYTVDRIGNLENLY</sequence>
<organism evidence="1">
    <name type="scientific">marine metagenome</name>
    <dbReference type="NCBI Taxonomy" id="408172"/>
    <lineage>
        <taxon>unclassified sequences</taxon>
        <taxon>metagenomes</taxon>
        <taxon>ecological metagenomes</taxon>
    </lineage>
</organism>
<gene>
    <name evidence="1" type="ORF">METZ01_LOCUS511366</name>
</gene>
<evidence type="ECO:0000313" key="1">
    <source>
        <dbReference type="EMBL" id="SVE58512.1"/>
    </source>
</evidence>
<name>A0A383ENM0_9ZZZZ</name>
<proteinExistence type="predicted"/>
<accession>A0A383ENM0</accession>
<feature type="non-terminal residue" evidence="1">
    <location>
        <position position="93"/>
    </location>
</feature>
<dbReference type="EMBL" id="UINC01227571">
    <property type="protein sequence ID" value="SVE58512.1"/>
    <property type="molecule type" value="Genomic_DNA"/>
</dbReference>
<protein>
    <submittedName>
        <fullName evidence="1">Uncharacterized protein</fullName>
    </submittedName>
</protein>
<dbReference type="AlphaFoldDB" id="A0A383ENM0"/>